<proteinExistence type="predicted"/>
<dbReference type="PANTHER" id="PTHR43543">
    <property type="entry name" value="MALONIC SEMIALDEHYDE REDUCTASE RUTE-RELATED"/>
    <property type="match status" value="1"/>
</dbReference>
<dbReference type="NCBIfam" id="NF003768">
    <property type="entry name" value="PRK05365.1"/>
    <property type="match status" value="1"/>
</dbReference>
<dbReference type="InterPro" id="IPR000415">
    <property type="entry name" value="Nitroreductase-like"/>
</dbReference>
<name>E7C7Z6_9BACT</name>
<dbReference type="EMBL" id="GU568018">
    <property type="protein sequence ID" value="ADI23570.1"/>
    <property type="molecule type" value="Genomic_DNA"/>
</dbReference>
<dbReference type="AlphaFoldDB" id="E7C7Z6"/>
<dbReference type="InterPro" id="IPR050461">
    <property type="entry name" value="Nitroreductase_HadB/RutE"/>
</dbReference>
<dbReference type="Gene3D" id="3.40.109.10">
    <property type="entry name" value="NADH Oxidase"/>
    <property type="match status" value="1"/>
</dbReference>
<evidence type="ECO:0000313" key="2">
    <source>
        <dbReference type="EMBL" id="ADI23570.1"/>
    </source>
</evidence>
<organism evidence="2">
    <name type="scientific">uncultured nuHF2 cluster bacterium HF0770_42C12</name>
    <dbReference type="NCBI Taxonomy" id="723593"/>
    <lineage>
        <taxon>Bacteria</taxon>
        <taxon>environmental samples</taxon>
    </lineage>
</organism>
<feature type="domain" description="Nitroreductase" evidence="1">
    <location>
        <begin position="44"/>
        <end position="196"/>
    </location>
</feature>
<evidence type="ECO:0000259" key="1">
    <source>
        <dbReference type="Pfam" id="PF00881"/>
    </source>
</evidence>
<dbReference type="SUPFAM" id="SSF55469">
    <property type="entry name" value="FMN-dependent nitroreductase-like"/>
    <property type="match status" value="1"/>
</dbReference>
<dbReference type="GO" id="GO:0016491">
    <property type="term" value="F:oxidoreductase activity"/>
    <property type="evidence" value="ECO:0007669"/>
    <property type="project" value="InterPro"/>
</dbReference>
<sequence>MDETDKLDLKAQALIREVRSQVSELDEKGKNLIFKGARTFNGWNENPVSDDQLHEIYDLMKLCPTSANVCPIRIKFLRSTRAKETLKPILFEPNRAKTMAAPVVAVLGNDHAFFEHNSFFSPHRPQAIADRMENNPELVAPWANMNGTLQAAYFILAVRAVGLDAGPMQGLDKVAADEAFWQGTEVKTNFICSVGYGDETTVFKKLPRFEFDQVCEIL</sequence>
<dbReference type="Pfam" id="PF00881">
    <property type="entry name" value="Nitroreductase"/>
    <property type="match status" value="1"/>
</dbReference>
<protein>
    <submittedName>
        <fullName evidence="2">Nitroreductase</fullName>
    </submittedName>
</protein>
<accession>E7C7Z6</accession>
<dbReference type="InterPro" id="IPR029479">
    <property type="entry name" value="Nitroreductase"/>
</dbReference>
<reference evidence="2" key="1">
    <citation type="submission" date="2010-01" db="EMBL/GenBank/DDBJ databases">
        <title>Genome fragments of uncultured bacteria from the North Pacific subtropical Gyre.</title>
        <authorList>
            <person name="Pham V.D."/>
            <person name="Delong E.F."/>
        </authorList>
    </citation>
    <scope>NUCLEOTIDE SEQUENCE</scope>
</reference>
<dbReference type="PANTHER" id="PTHR43543:SF1">
    <property type="entry name" value="MALONIC SEMIALDEHYDE REDUCTASE RUTE-RELATED"/>
    <property type="match status" value="1"/>
</dbReference>